<dbReference type="EMBL" id="CP095053">
    <property type="protein sequence ID" value="UOR06249.1"/>
    <property type="molecule type" value="Genomic_DNA"/>
</dbReference>
<protein>
    <submittedName>
        <fullName evidence="1">Uncharacterized protein</fullName>
    </submittedName>
</protein>
<gene>
    <name evidence="1" type="ORF">MUN82_03935</name>
</gene>
<organism evidence="1 2">
    <name type="scientific">Hymenobacter aerilatus</name>
    <dbReference type="NCBI Taxonomy" id="2932251"/>
    <lineage>
        <taxon>Bacteria</taxon>
        <taxon>Pseudomonadati</taxon>
        <taxon>Bacteroidota</taxon>
        <taxon>Cytophagia</taxon>
        <taxon>Cytophagales</taxon>
        <taxon>Hymenobacteraceae</taxon>
        <taxon>Hymenobacter</taxon>
    </lineage>
</organism>
<evidence type="ECO:0000313" key="2">
    <source>
        <dbReference type="Proteomes" id="UP000829925"/>
    </source>
</evidence>
<reference evidence="1 2" key="1">
    <citation type="submission" date="2022-04" db="EMBL/GenBank/DDBJ databases">
        <title>Hymenobacter sp. isolated from the air.</title>
        <authorList>
            <person name="Won M."/>
            <person name="Lee C.-M."/>
            <person name="Woen H.-Y."/>
            <person name="Kwon S.-W."/>
        </authorList>
    </citation>
    <scope>NUCLEOTIDE SEQUENCE [LARGE SCALE GENOMIC DNA]</scope>
    <source>
        <strain evidence="2">5413 J-13</strain>
    </source>
</reference>
<accession>A0A8T9T2N1</accession>
<dbReference type="AlphaFoldDB" id="A0A8T9T2N1"/>
<dbReference type="KEGG" id="haei:MUN82_03935"/>
<dbReference type="RefSeq" id="WP_245095172.1">
    <property type="nucleotide sequence ID" value="NZ_CP095053.1"/>
</dbReference>
<name>A0A8T9T2N1_9BACT</name>
<proteinExistence type="predicted"/>
<sequence length="149" mass="16428">MTDFSDILSRELLRLKQDVGDQMVANDQIATGKTLRAVREVVAPNLGQLLGPSHVRYLRDGRGPGGVSVQAIREWIQAKRLNLNPFAVAERISQLGTLLYRGEDPRFQKPTDTFQAPIQAALPRLRAALTEAVRSGLTSDIATSIPRKL</sequence>
<evidence type="ECO:0000313" key="1">
    <source>
        <dbReference type="EMBL" id="UOR06249.1"/>
    </source>
</evidence>
<keyword evidence="2" id="KW-1185">Reference proteome</keyword>
<dbReference type="Proteomes" id="UP000829925">
    <property type="component" value="Chromosome"/>
</dbReference>